<dbReference type="KEGG" id="apac:S7S_05400"/>
<keyword evidence="8" id="KW-0503">Monooxygenase</keyword>
<evidence type="ECO:0000256" key="3">
    <source>
        <dbReference type="ARBA" id="ARBA00007588"/>
    </source>
</evidence>
<dbReference type="Proteomes" id="UP000006764">
    <property type="component" value="Chromosome"/>
</dbReference>
<dbReference type="OrthoDB" id="7527071at2"/>
<comment type="pathway">
    <text evidence="2">Siderophore biosynthesis.</text>
</comment>
<dbReference type="EMBL" id="CP004387">
    <property type="protein sequence ID" value="AJD47500.1"/>
    <property type="molecule type" value="Genomic_DNA"/>
</dbReference>
<reference evidence="8 9" key="1">
    <citation type="journal article" date="2012" name="J. Bacteriol.">
        <title>Genome sequence of an alkane-degrading bacterium, Alcanivorax pacificus type strain W11-5, isolated from deep sea sediment.</title>
        <authorList>
            <person name="Lai Q."/>
            <person name="Shao Z."/>
        </authorList>
    </citation>
    <scope>NUCLEOTIDE SEQUENCE [LARGE SCALE GENOMIC DNA]</scope>
    <source>
        <strain evidence="8 9">W11-5</strain>
    </source>
</reference>
<protein>
    <submittedName>
        <fullName evidence="8">L-lysine 6-monooxygenase</fullName>
    </submittedName>
</protein>
<sequence length="436" mass="48767">MHIHDLIGIGFGPSNIALAIALEEHGQRHGKVDACFIERQGGFAWHPDMLLDHAHMQISFLKDLVTPRNPSSRYSFLNYLHEKSRLQDFINLKTFFPSRHEFNDYLAWTASHFEHQCAFGESVFEVLPEMQGKDVSLLRVRSRDASGQVHERLTRSLVIGVGGAPNIPPSFAGLQDDTRVFHSSRYLSELGRQQAPRRLAVIGAGQSAAEIFLDLAQRDGTEVDLITRCWAFKPSDDSPFVNEIFNPEYTDYVFNNATGQRAALLEEYMNTNYAAPDLELIQQIFEVFYRQKVTGSQRHRFRRRHEVEAVVADDAGVHLRVANLDTGDSDSTCYDGVVLATGYQRQVHRDLLAPLQPWLGECSVNRHYQVQAAEGFRPAVFLQGCCEPTHGLSDTLLSVMAVRTAEICQALQHALPRASARASAAHAEPVAAMAQG</sequence>
<keyword evidence="6" id="KW-0521">NADP</keyword>
<dbReference type="PANTHER" id="PTHR42802:SF1">
    <property type="entry name" value="L-ORNITHINE N(5)-MONOOXYGENASE"/>
    <property type="match status" value="1"/>
</dbReference>
<evidence type="ECO:0000256" key="5">
    <source>
        <dbReference type="ARBA" id="ARBA00022827"/>
    </source>
</evidence>
<name>A0A0B4XLF0_9GAMM</name>
<evidence type="ECO:0000256" key="7">
    <source>
        <dbReference type="ARBA" id="ARBA00023002"/>
    </source>
</evidence>
<dbReference type="SUPFAM" id="SSF51905">
    <property type="entry name" value="FAD/NAD(P)-binding domain"/>
    <property type="match status" value="2"/>
</dbReference>
<comment type="similarity">
    <text evidence="3">Belongs to the lysine N(6)-hydroxylase/L-ornithine N(5)-oxygenase family.</text>
</comment>
<dbReference type="Gene3D" id="3.50.50.60">
    <property type="entry name" value="FAD/NAD(P)-binding domain"/>
    <property type="match status" value="1"/>
</dbReference>
<evidence type="ECO:0000256" key="4">
    <source>
        <dbReference type="ARBA" id="ARBA00022630"/>
    </source>
</evidence>
<dbReference type="AlphaFoldDB" id="A0A0B4XLF0"/>
<dbReference type="InterPro" id="IPR036188">
    <property type="entry name" value="FAD/NAD-bd_sf"/>
</dbReference>
<evidence type="ECO:0000313" key="9">
    <source>
        <dbReference type="Proteomes" id="UP000006764"/>
    </source>
</evidence>
<keyword evidence="7" id="KW-0560">Oxidoreductase</keyword>
<dbReference type="HOGENOM" id="CLU_020931_2_0_6"/>
<keyword evidence="9" id="KW-1185">Reference proteome</keyword>
<dbReference type="PANTHER" id="PTHR42802">
    <property type="entry name" value="MONOOXYGENASE"/>
    <property type="match status" value="1"/>
</dbReference>
<gene>
    <name evidence="8" type="ORF">S7S_05400</name>
</gene>
<dbReference type="RefSeq" id="WP_008737468.1">
    <property type="nucleotide sequence ID" value="NZ_CP004387.1"/>
</dbReference>
<organism evidence="8 9">
    <name type="scientific">Isoalcanivorax pacificus W11-5</name>
    <dbReference type="NCBI Taxonomy" id="391936"/>
    <lineage>
        <taxon>Bacteria</taxon>
        <taxon>Pseudomonadati</taxon>
        <taxon>Pseudomonadota</taxon>
        <taxon>Gammaproteobacteria</taxon>
        <taxon>Oceanospirillales</taxon>
        <taxon>Alcanivoracaceae</taxon>
        <taxon>Isoalcanivorax</taxon>
    </lineage>
</organism>
<dbReference type="GO" id="GO:0004497">
    <property type="term" value="F:monooxygenase activity"/>
    <property type="evidence" value="ECO:0007669"/>
    <property type="project" value="UniProtKB-KW"/>
</dbReference>
<evidence type="ECO:0000256" key="6">
    <source>
        <dbReference type="ARBA" id="ARBA00022857"/>
    </source>
</evidence>
<dbReference type="STRING" id="391936.S7S_05400"/>
<dbReference type="InterPro" id="IPR025700">
    <property type="entry name" value="Lys/Orn_oxygenase"/>
</dbReference>
<comment type="cofactor">
    <cofactor evidence="1">
        <name>FAD</name>
        <dbReference type="ChEBI" id="CHEBI:57692"/>
    </cofactor>
</comment>
<dbReference type="GO" id="GO:0006879">
    <property type="term" value="P:intracellular iron ion homeostasis"/>
    <property type="evidence" value="ECO:0007669"/>
    <property type="project" value="TreeGrafter"/>
</dbReference>
<evidence type="ECO:0000256" key="2">
    <source>
        <dbReference type="ARBA" id="ARBA00004924"/>
    </source>
</evidence>
<accession>A0A0B4XLF0</accession>
<dbReference type="Pfam" id="PF13434">
    <property type="entry name" value="Lys_Orn_oxgnase"/>
    <property type="match status" value="1"/>
</dbReference>
<keyword evidence="4" id="KW-0285">Flavoprotein</keyword>
<evidence type="ECO:0000313" key="8">
    <source>
        <dbReference type="EMBL" id="AJD47500.1"/>
    </source>
</evidence>
<evidence type="ECO:0000256" key="1">
    <source>
        <dbReference type="ARBA" id="ARBA00001974"/>
    </source>
</evidence>
<keyword evidence="5" id="KW-0274">FAD</keyword>
<proteinExistence type="inferred from homology"/>